<keyword evidence="2" id="KW-1185">Reference proteome</keyword>
<evidence type="ECO:0000313" key="1">
    <source>
        <dbReference type="EMBL" id="MCA6068531.1"/>
    </source>
</evidence>
<dbReference type="Proteomes" id="UP000618240">
    <property type="component" value="Unassembled WGS sequence"/>
</dbReference>
<protein>
    <recommendedName>
        <fullName evidence="3">MORN repeat variant</fullName>
    </recommendedName>
</protein>
<name>A0ABS8A3F5_9FLAO</name>
<sequence>MKLKIIFILFLVSIKIYSQEKVGINNLYFEDKVAYTNSDNKRFTGILEIKKKNGHIKSEEVYENGKITKMLIYFNFNDKQIVCDEFIYDVKTSQKIKHTGFSSNGLQYWETEFDENQNKKKFSFYKNNVLYTHQEFKNNKKHGKWFCINKYGIKCESEYNNGKKIKSQTIL</sequence>
<organism evidence="1 2">
    <name type="scientific">Chryseobacterium tagetis</name>
    <dbReference type="NCBI Taxonomy" id="2801334"/>
    <lineage>
        <taxon>Bacteria</taxon>
        <taxon>Pseudomonadati</taxon>
        <taxon>Bacteroidota</taxon>
        <taxon>Flavobacteriia</taxon>
        <taxon>Flavobacteriales</taxon>
        <taxon>Weeksellaceae</taxon>
        <taxon>Chryseobacterium group</taxon>
        <taxon>Chryseobacterium</taxon>
    </lineage>
</organism>
<proteinExistence type="predicted"/>
<accession>A0ABS8A3F5</accession>
<dbReference type="SUPFAM" id="SSF82185">
    <property type="entry name" value="Histone H3 K4-specific methyltransferase SET7/9 N-terminal domain"/>
    <property type="match status" value="1"/>
</dbReference>
<gene>
    <name evidence="1" type="ORF">JI747_015205</name>
</gene>
<evidence type="ECO:0008006" key="3">
    <source>
        <dbReference type="Google" id="ProtNLM"/>
    </source>
</evidence>
<comment type="caution">
    <text evidence="1">The sequence shown here is derived from an EMBL/GenBank/DDBJ whole genome shotgun (WGS) entry which is preliminary data.</text>
</comment>
<reference evidence="1 2" key="1">
    <citation type="submission" date="2021-09" db="EMBL/GenBank/DDBJ databases">
        <title>Genome sequencing and assembly of Chryseobacterium sp. RG1.</title>
        <authorList>
            <person name="Chhetri G."/>
        </authorList>
    </citation>
    <scope>NUCLEOTIDE SEQUENCE [LARGE SCALE GENOMIC DNA]</scope>
    <source>
        <strain evidence="1 2">RG1</strain>
    </source>
</reference>
<dbReference type="RefSeq" id="WP_225689743.1">
    <property type="nucleotide sequence ID" value="NZ_JAERSE020000004.1"/>
</dbReference>
<dbReference type="EMBL" id="JAERSE020000004">
    <property type="protein sequence ID" value="MCA6068531.1"/>
    <property type="molecule type" value="Genomic_DNA"/>
</dbReference>
<evidence type="ECO:0000313" key="2">
    <source>
        <dbReference type="Proteomes" id="UP000618240"/>
    </source>
</evidence>